<dbReference type="InterPro" id="IPR029021">
    <property type="entry name" value="Prot-tyrosine_phosphatase-like"/>
</dbReference>
<dbReference type="InterPro" id="IPR026893">
    <property type="entry name" value="Tyr/Ser_Pase_IphP-type"/>
</dbReference>
<dbReference type="PANTHER" id="PTHR31126">
    <property type="entry name" value="TYROSINE-PROTEIN PHOSPHATASE"/>
    <property type="match status" value="1"/>
</dbReference>
<evidence type="ECO:0000313" key="4">
    <source>
        <dbReference type="Proteomes" id="UP000198384"/>
    </source>
</evidence>
<dbReference type="SUPFAM" id="SSF52799">
    <property type="entry name" value="(Phosphotyrosine protein) phosphatases II"/>
    <property type="match status" value="1"/>
</dbReference>
<comment type="similarity">
    <text evidence="1">Belongs to the protein-tyrosine phosphatase family.</text>
</comment>
<dbReference type="InterPro" id="IPR000387">
    <property type="entry name" value="Tyr_Pase_dom"/>
</dbReference>
<dbReference type="PANTHER" id="PTHR31126:SF1">
    <property type="entry name" value="TYROSINE SPECIFIC PROTEIN PHOSPHATASES DOMAIN-CONTAINING PROTEIN"/>
    <property type="match status" value="1"/>
</dbReference>
<sequence>MRKIIIITVAIFFLIGCKNRYSSPNQDDFIRTISLEGQDNFRDLGNYFTTKGKTVQKRKIYRSGTLSQITEEDKAVIQELGIKTVINFLTEEEIAKRGADKLPNNAKSVYLPISGDNDEASTVLKARQTGNFSKVPVELNYNIHKLLPEVGKDSYYQLFKLLADSSNYPVLFHCSHGVHRTGTAAALLLSLLDVPWSVVETDYLLSNKCRQRKSQMRINQLDSIARHNFDTLDFKENRKNIEAFYILQSEYILGTKKHIEETYGSFDKYFEHIGLSQKEILAIKNNLIQE</sequence>
<evidence type="ECO:0000313" key="3">
    <source>
        <dbReference type="EMBL" id="SNR78857.1"/>
    </source>
</evidence>
<dbReference type="GO" id="GO:0004721">
    <property type="term" value="F:phosphoprotein phosphatase activity"/>
    <property type="evidence" value="ECO:0007669"/>
    <property type="project" value="InterPro"/>
</dbReference>
<keyword evidence="4" id="KW-1185">Reference proteome</keyword>
<dbReference type="AlphaFoldDB" id="A0A238Z612"/>
<dbReference type="RefSeq" id="WP_176461315.1">
    <property type="nucleotide sequence ID" value="NZ_FZNT01000014.1"/>
</dbReference>
<evidence type="ECO:0000256" key="1">
    <source>
        <dbReference type="ARBA" id="ARBA00009580"/>
    </source>
</evidence>
<evidence type="ECO:0000259" key="2">
    <source>
        <dbReference type="PROSITE" id="PS50056"/>
    </source>
</evidence>
<dbReference type="Pfam" id="PF13350">
    <property type="entry name" value="Y_phosphatase3"/>
    <property type="match status" value="1"/>
</dbReference>
<dbReference type="PROSITE" id="PS00383">
    <property type="entry name" value="TYR_PHOSPHATASE_1"/>
    <property type="match status" value="1"/>
</dbReference>
<name>A0A238Z612_9FLAO</name>
<feature type="domain" description="Tyrosine specific protein phosphatases" evidence="2">
    <location>
        <begin position="153"/>
        <end position="189"/>
    </location>
</feature>
<gene>
    <name evidence="3" type="ORF">SAMN06265371_1148</name>
</gene>
<reference evidence="3 4" key="1">
    <citation type="submission" date="2017-06" db="EMBL/GenBank/DDBJ databases">
        <authorList>
            <person name="Kim H.J."/>
            <person name="Triplett B.A."/>
        </authorList>
    </citation>
    <scope>NUCLEOTIDE SEQUENCE [LARGE SCALE GENOMIC DNA]</scope>
    <source>
        <strain evidence="3 4">DSM 29150</strain>
    </source>
</reference>
<accession>A0A238Z612</accession>
<dbReference type="PROSITE" id="PS50056">
    <property type="entry name" value="TYR_PHOSPHATASE_2"/>
    <property type="match status" value="1"/>
</dbReference>
<dbReference type="EMBL" id="FZNT01000014">
    <property type="protein sequence ID" value="SNR78857.1"/>
    <property type="molecule type" value="Genomic_DNA"/>
</dbReference>
<dbReference type="PROSITE" id="PS51257">
    <property type="entry name" value="PROKAR_LIPOPROTEIN"/>
    <property type="match status" value="1"/>
</dbReference>
<dbReference type="InterPro" id="IPR016130">
    <property type="entry name" value="Tyr_Pase_AS"/>
</dbReference>
<dbReference type="Gene3D" id="3.90.190.10">
    <property type="entry name" value="Protein tyrosine phosphatase superfamily"/>
    <property type="match status" value="1"/>
</dbReference>
<proteinExistence type="inferred from homology"/>
<dbReference type="Proteomes" id="UP000198384">
    <property type="component" value="Unassembled WGS sequence"/>
</dbReference>
<organism evidence="3 4">
    <name type="scientific">Lutibacter agarilyticus</name>
    <dbReference type="NCBI Taxonomy" id="1109740"/>
    <lineage>
        <taxon>Bacteria</taxon>
        <taxon>Pseudomonadati</taxon>
        <taxon>Bacteroidota</taxon>
        <taxon>Flavobacteriia</taxon>
        <taxon>Flavobacteriales</taxon>
        <taxon>Flavobacteriaceae</taxon>
        <taxon>Lutibacter</taxon>
    </lineage>
</organism>
<protein>
    <submittedName>
        <fullName evidence="3">Protein tyrosine phosphatase</fullName>
    </submittedName>
</protein>